<keyword evidence="2" id="KW-1185">Reference proteome</keyword>
<evidence type="ECO:0000313" key="2">
    <source>
        <dbReference type="Proteomes" id="UP001153321"/>
    </source>
</evidence>
<protein>
    <submittedName>
        <fullName evidence="1">Uncharacterized protein</fullName>
    </submittedName>
</protein>
<sequence>MRRGLLSWQFACSTFAHEFRCADLRIDECFNILHIRRMNSFSQLTVFHFIQLFDTFLFIPAGVLSLSSLLWGIVINIIDIGIHTAMSCVRKTFYADSGFALFTKLA</sequence>
<dbReference type="AlphaFoldDB" id="A0A9P0IHY0"/>
<dbReference type="Proteomes" id="UP001153321">
    <property type="component" value="Chromosome 7"/>
</dbReference>
<gene>
    <name evidence="1" type="ORF">SPLIT_LOCUS11543</name>
</gene>
<evidence type="ECO:0000313" key="1">
    <source>
        <dbReference type="EMBL" id="CAH1646191.1"/>
    </source>
</evidence>
<name>A0A9P0IHY0_SPOLI</name>
<dbReference type="EMBL" id="LR824538">
    <property type="protein sequence ID" value="CAH1646191.1"/>
    <property type="molecule type" value="Genomic_DNA"/>
</dbReference>
<accession>A0A9P0IHY0</accession>
<proteinExistence type="predicted"/>
<reference evidence="1" key="1">
    <citation type="submission" date="2022-02" db="EMBL/GenBank/DDBJ databases">
        <authorList>
            <person name="King R."/>
        </authorList>
    </citation>
    <scope>NUCLEOTIDE SEQUENCE</scope>
</reference>
<organism evidence="1 2">
    <name type="scientific">Spodoptera littoralis</name>
    <name type="common">Egyptian cotton leafworm</name>
    <dbReference type="NCBI Taxonomy" id="7109"/>
    <lineage>
        <taxon>Eukaryota</taxon>
        <taxon>Metazoa</taxon>
        <taxon>Ecdysozoa</taxon>
        <taxon>Arthropoda</taxon>
        <taxon>Hexapoda</taxon>
        <taxon>Insecta</taxon>
        <taxon>Pterygota</taxon>
        <taxon>Neoptera</taxon>
        <taxon>Endopterygota</taxon>
        <taxon>Lepidoptera</taxon>
        <taxon>Glossata</taxon>
        <taxon>Ditrysia</taxon>
        <taxon>Noctuoidea</taxon>
        <taxon>Noctuidae</taxon>
        <taxon>Amphipyrinae</taxon>
        <taxon>Spodoptera</taxon>
    </lineage>
</organism>